<protein>
    <submittedName>
        <fullName evidence="2">Type VI secretion protein</fullName>
    </submittedName>
</protein>
<dbReference type="RefSeq" id="WP_207180066.1">
    <property type="nucleotide sequence ID" value="NZ_AP024145.1"/>
</dbReference>
<gene>
    <name evidence="2" type="primary">impB</name>
    <name evidence="2" type="ORF">mvi_54570</name>
</gene>
<dbReference type="EMBL" id="AP024145">
    <property type="protein sequence ID" value="BCM86996.1"/>
    <property type="molecule type" value="Genomic_DNA"/>
</dbReference>
<dbReference type="PIRSF" id="PIRSF028301">
    <property type="entry name" value="UCP028301"/>
    <property type="match status" value="1"/>
</dbReference>
<proteinExistence type="predicted"/>
<evidence type="ECO:0000313" key="2">
    <source>
        <dbReference type="EMBL" id="BCM86996.1"/>
    </source>
</evidence>
<name>A0A8H8WYL7_9HYPH</name>
<feature type="region of interest" description="Disordered" evidence="1">
    <location>
        <begin position="163"/>
        <end position="183"/>
    </location>
</feature>
<dbReference type="PANTHER" id="PTHR35850:SF1">
    <property type="entry name" value="TYPE VI SECRETION SYSTEM SHEATH PROTEIN TSSB1"/>
    <property type="match status" value="1"/>
</dbReference>
<reference evidence="2" key="1">
    <citation type="submission" date="2020-11" db="EMBL/GenBank/DDBJ databases">
        <title>Complete genome sequence of a novel pathogenic Methylobacterium strain isolated from rice in Vietnam.</title>
        <authorList>
            <person name="Lai K."/>
            <person name="Okazaki S."/>
            <person name="Higashi K."/>
            <person name="Mori H."/>
            <person name="Toyoda A."/>
            <person name="Kurokawa K."/>
        </authorList>
    </citation>
    <scope>NUCLEOTIDE SEQUENCE</scope>
    <source>
        <strain evidence="2">VL1</strain>
    </source>
</reference>
<organism evidence="2 3">
    <name type="scientific">Methylobacterium indicum</name>
    <dbReference type="NCBI Taxonomy" id="1775910"/>
    <lineage>
        <taxon>Bacteria</taxon>
        <taxon>Pseudomonadati</taxon>
        <taxon>Pseudomonadota</taxon>
        <taxon>Alphaproteobacteria</taxon>
        <taxon>Hyphomicrobiales</taxon>
        <taxon>Methylobacteriaceae</taxon>
        <taxon>Methylobacterium</taxon>
    </lineage>
</organism>
<dbReference type="AlphaFoldDB" id="A0A8H8WYL7"/>
<sequence>MASIHEKLERVRKPRVHIKYEVETEGALIEKELPFVVGVLGDFTGDPSRPLKPFRERKFIQIDRDNFDEVMARMAPGLNLVVDNTLADDGTQMPVRLHFDRLDDFEPAAIVRQVPALATLLETRDALRDLMTKADRSEDLELLLERILQDNGQLRRLVDELERTAAAGPIPPTKPAPTSDGAA</sequence>
<dbReference type="Proteomes" id="UP000663508">
    <property type="component" value="Chromosome"/>
</dbReference>
<dbReference type="PANTHER" id="PTHR35850">
    <property type="entry name" value="CYTOPLASMIC PROTEIN-RELATED"/>
    <property type="match status" value="1"/>
</dbReference>
<evidence type="ECO:0000313" key="3">
    <source>
        <dbReference type="Proteomes" id="UP000663508"/>
    </source>
</evidence>
<accession>A0A8H8WYL7</accession>
<dbReference type="Pfam" id="PF05591">
    <property type="entry name" value="T6SS_VipA"/>
    <property type="match status" value="1"/>
</dbReference>
<dbReference type="NCBIfam" id="TIGR03358">
    <property type="entry name" value="VI_chp_5"/>
    <property type="match status" value="1"/>
</dbReference>
<dbReference type="KEGG" id="mind:mvi_54570"/>
<evidence type="ECO:0000256" key="1">
    <source>
        <dbReference type="SAM" id="MobiDB-lite"/>
    </source>
</evidence>
<dbReference type="InterPro" id="IPR008312">
    <property type="entry name" value="T6SS_TssB1"/>
</dbReference>